<dbReference type="Pfam" id="PF07993">
    <property type="entry name" value="NAD_binding_4"/>
    <property type="match status" value="1"/>
</dbReference>
<dbReference type="InterPro" id="IPR013120">
    <property type="entry name" value="FAR_NAD-bd"/>
</dbReference>
<dbReference type="SMART" id="SM00317">
    <property type="entry name" value="SET"/>
    <property type="match status" value="1"/>
</dbReference>
<keyword evidence="3" id="KW-1185">Reference proteome</keyword>
<dbReference type="PANTHER" id="PTHR12197">
    <property type="entry name" value="HISTONE-LYSINE N-METHYLTRANSFERASE SMYD"/>
    <property type="match status" value="1"/>
</dbReference>
<dbReference type="SUPFAM" id="SSF82199">
    <property type="entry name" value="SET domain"/>
    <property type="match status" value="1"/>
</dbReference>
<dbReference type="EMBL" id="RDQH01000338">
    <property type="protein sequence ID" value="RXH81257.1"/>
    <property type="molecule type" value="Genomic_DNA"/>
</dbReference>
<dbReference type="Gene3D" id="2.170.270.10">
    <property type="entry name" value="SET domain"/>
    <property type="match status" value="1"/>
</dbReference>
<dbReference type="PROSITE" id="PS50280">
    <property type="entry name" value="SET"/>
    <property type="match status" value="1"/>
</dbReference>
<evidence type="ECO:0000259" key="1">
    <source>
        <dbReference type="PROSITE" id="PS50280"/>
    </source>
</evidence>
<dbReference type="InterPro" id="IPR046341">
    <property type="entry name" value="SET_dom_sf"/>
</dbReference>
<dbReference type="Gene3D" id="1.10.220.160">
    <property type="match status" value="1"/>
</dbReference>
<dbReference type="STRING" id="3750.A0A498IGX8"/>
<dbReference type="AlphaFoldDB" id="A0A498IGX8"/>
<dbReference type="InterPro" id="IPR050869">
    <property type="entry name" value="H3K4_H4K5_MeTrfase"/>
</dbReference>
<dbReference type="InterPro" id="IPR001214">
    <property type="entry name" value="SET_dom"/>
</dbReference>
<dbReference type="Gene3D" id="3.40.50.720">
    <property type="entry name" value="NAD(P)-binding Rossmann-like Domain"/>
    <property type="match status" value="1"/>
</dbReference>
<reference evidence="2 3" key="1">
    <citation type="submission" date="2018-10" db="EMBL/GenBank/DDBJ databases">
        <title>A high-quality apple genome assembly.</title>
        <authorList>
            <person name="Hu J."/>
        </authorList>
    </citation>
    <scope>NUCLEOTIDE SEQUENCE [LARGE SCALE GENOMIC DNA]</scope>
    <source>
        <strain evidence="3">cv. HFTH1</strain>
        <tissue evidence="2">Young leaf</tissue>
    </source>
</reference>
<proteinExistence type="predicted"/>
<accession>A0A498IGX8</accession>
<dbReference type="Proteomes" id="UP000290289">
    <property type="component" value="Chromosome 12"/>
</dbReference>
<protein>
    <recommendedName>
        <fullName evidence="1">SET domain-containing protein</fullName>
    </recommendedName>
</protein>
<name>A0A498IGX8_MALDO</name>
<organism evidence="2 3">
    <name type="scientific">Malus domestica</name>
    <name type="common">Apple</name>
    <name type="synonym">Pyrus malus</name>
    <dbReference type="NCBI Taxonomy" id="3750"/>
    <lineage>
        <taxon>Eukaryota</taxon>
        <taxon>Viridiplantae</taxon>
        <taxon>Streptophyta</taxon>
        <taxon>Embryophyta</taxon>
        <taxon>Tracheophyta</taxon>
        <taxon>Spermatophyta</taxon>
        <taxon>Magnoliopsida</taxon>
        <taxon>eudicotyledons</taxon>
        <taxon>Gunneridae</taxon>
        <taxon>Pentapetalae</taxon>
        <taxon>rosids</taxon>
        <taxon>fabids</taxon>
        <taxon>Rosales</taxon>
        <taxon>Rosaceae</taxon>
        <taxon>Amygdaloideae</taxon>
        <taxon>Maleae</taxon>
        <taxon>Malus</taxon>
    </lineage>
</organism>
<comment type="caution">
    <text evidence="2">The sequence shown here is derived from an EMBL/GenBank/DDBJ whole genome shotgun (WGS) entry which is preliminary data.</text>
</comment>
<evidence type="ECO:0000313" key="2">
    <source>
        <dbReference type="EMBL" id="RXH81257.1"/>
    </source>
</evidence>
<dbReference type="CDD" id="cd20071">
    <property type="entry name" value="SET_SMYD"/>
    <property type="match status" value="1"/>
</dbReference>
<dbReference type="PANTHER" id="PTHR12197:SF298">
    <property type="entry name" value="HISTONE-LYSINE N-METHYLTRANSFERASE ATXR4"/>
    <property type="match status" value="1"/>
</dbReference>
<sequence>MGLVRYSRWASRLKTLNSQYKPFLSATSFFSSSTTAGNENPGRPGPPPIQVALTESSGRGVFATRKIENGELIHTAKPVLSHPSLSTVHRVCYFCLRKLRNTDTSQPQRVSFCSDDCKKQAKGFYDVEMRADWSVYDDYCRSHGLKYPLLVKRLACMVMSGAAPANLLDILQPASLSAEMISEVSTLALFYVDDVRIMCTWHQHLGEYFSLTLEVLTKQWYIGILARIRINAFRIELVGGLYDDLLSSAAASIDAEAAVGNAVYILPSFYNHDCDPNAHIIWIENTDARLKALRNVDAGEELRICYIDASMDHDARQSILSQGFGFQCSCLRCLSVFLAVMGDVFFNSFSPPSAVAPDKVLRVCDDHKRNWCLLRRKRSVVLCQGSSSGNVVKTGGFSSAAVMDAGSLVLTPNDQKSPKESCITVKDLVPFGGSSSTPSTSLVDMHDGIGIVKFLRGKGFFITGATGFLAKVLVEKILRTAPDVGKIFLLIKVKNKEGAMERLKTEITNAELFKCLRQTYGKSYRSFVLSKLVPVVGNVCESDLGIEDDVAGLISKEVDPTQHFMKAYVNGQRQGRIMEKPFCIGESIAGEKHISETLPGFSPLESKMK</sequence>
<dbReference type="Gene3D" id="6.10.140.2220">
    <property type="match status" value="1"/>
</dbReference>
<evidence type="ECO:0000313" key="3">
    <source>
        <dbReference type="Proteomes" id="UP000290289"/>
    </source>
</evidence>
<dbReference type="GO" id="GO:0005634">
    <property type="term" value="C:nucleus"/>
    <property type="evidence" value="ECO:0007669"/>
    <property type="project" value="TreeGrafter"/>
</dbReference>
<feature type="domain" description="SET" evidence="1">
    <location>
        <begin position="47"/>
        <end position="307"/>
    </location>
</feature>
<dbReference type="Pfam" id="PF00856">
    <property type="entry name" value="SET"/>
    <property type="match status" value="1"/>
</dbReference>
<gene>
    <name evidence="2" type="ORF">DVH24_005171</name>
</gene>